<organism evidence="2">
    <name type="scientific">Siphoviridae sp. ctoMB99</name>
    <dbReference type="NCBI Taxonomy" id="2826459"/>
    <lineage>
        <taxon>Viruses</taxon>
        <taxon>Duplodnaviria</taxon>
        <taxon>Heunggongvirae</taxon>
        <taxon>Uroviricota</taxon>
        <taxon>Caudoviricetes</taxon>
    </lineage>
</organism>
<protein>
    <submittedName>
        <fullName evidence="2">Portal protein</fullName>
    </submittedName>
</protein>
<name>A0A8S5MZI7_9CAUD</name>
<feature type="compositionally biased region" description="Acidic residues" evidence="1">
    <location>
        <begin position="585"/>
        <end position="594"/>
    </location>
</feature>
<feature type="region of interest" description="Disordered" evidence="1">
    <location>
        <begin position="538"/>
        <end position="594"/>
    </location>
</feature>
<accession>A0A8S5MZI7</accession>
<dbReference type="EMBL" id="BK015023">
    <property type="protein sequence ID" value="DAD87620.1"/>
    <property type="molecule type" value="Genomic_DNA"/>
</dbReference>
<reference evidence="2" key="1">
    <citation type="journal article" date="2021" name="Proc. Natl. Acad. Sci. U.S.A.">
        <title>A Catalog of Tens of Thousands of Viruses from Human Metagenomes Reveals Hidden Associations with Chronic Diseases.</title>
        <authorList>
            <person name="Tisza M.J."/>
            <person name="Buck C.B."/>
        </authorList>
    </citation>
    <scope>NUCLEOTIDE SEQUENCE</scope>
    <source>
        <strain evidence="2">CtoMB99</strain>
    </source>
</reference>
<evidence type="ECO:0000313" key="2">
    <source>
        <dbReference type="EMBL" id="DAD87620.1"/>
    </source>
</evidence>
<proteinExistence type="predicted"/>
<sequence>MSNMATELRSVRYKSYQEIYDKMRELSDEYSNIPYDRLVSVFGGASEWGSALSANPYIQNRRVKAISTAPAGHTKDEVAEMLQTPEGNELGLRQVERALEYSAYPMFHTRKVYQDLLTYHSYITPNLPDDSAIGKDDFWREWKLLEKLKKTLDIKNVAHQIAGQALQSGKVFYTPRVSIDKSHNKINYAFIQQIPTDWTKIVGFNNKSKYTLAFNLFYFTQPGTDYRQFGDLFVPYIDEFSDFAESVRGVKAPSNYIFAAMDKVRKHSRNNAAPDAYYQNGRWYYWVVLPIDKVFTFEVDDANRTVAPPFTGLFIDMIQLAAYEAIQLQLVQNPLIAVLTGEIPYYDAKDMRLSDTYKLSPSGRDLFQAYWYQMLAESNTSGIGIFSAPFQNMQMHQLAEAPSAMNISSNGYAYTIAKAGLSGIVPANNDTRAGLAQISLQIESKFAAQVYGGIERMMSCMFESFNLKYEWEFRMFGDMASDKDKEEQAQKAMTLGILPAAIIYNALHDRSILDDIAWSTAIKKAGILDLRIPLTSSYSAQPNNGNGGESSNQKKETSQAEQIAAHEINKGGRPSSDGIASSDGQEADQDSIGE</sequence>
<evidence type="ECO:0000256" key="1">
    <source>
        <dbReference type="SAM" id="MobiDB-lite"/>
    </source>
</evidence>